<dbReference type="InterPro" id="IPR013740">
    <property type="entry name" value="Redoxin"/>
</dbReference>
<dbReference type="InterPro" id="IPR013766">
    <property type="entry name" value="Thioredoxin_domain"/>
</dbReference>
<keyword evidence="3" id="KW-0676">Redox-active center</keyword>
<protein>
    <submittedName>
        <fullName evidence="5">Protein disulfide oxidoreductase</fullName>
    </submittedName>
</protein>
<keyword evidence="2" id="KW-0201">Cytochrome c-type biogenesis</keyword>
<evidence type="ECO:0000256" key="2">
    <source>
        <dbReference type="ARBA" id="ARBA00022748"/>
    </source>
</evidence>
<dbReference type="AlphaFoldDB" id="A0A8T9MWL8"/>
<dbReference type="PANTHER" id="PTHR42852:SF17">
    <property type="entry name" value="THIOREDOXIN-LIKE PROTEIN HI_1115"/>
    <property type="match status" value="1"/>
</dbReference>
<gene>
    <name evidence="5" type="ORF">LVJ77_00030</name>
</gene>
<dbReference type="KEGG" id="ckh:LVJ77_00030"/>
<dbReference type="PANTHER" id="PTHR42852">
    <property type="entry name" value="THIOL:DISULFIDE INTERCHANGE PROTEIN DSBE"/>
    <property type="match status" value="1"/>
</dbReference>
<dbReference type="InterPro" id="IPR036249">
    <property type="entry name" value="Thioredoxin-like_sf"/>
</dbReference>
<dbReference type="GO" id="GO:0017004">
    <property type="term" value="P:cytochrome complex assembly"/>
    <property type="evidence" value="ECO:0007669"/>
    <property type="project" value="UniProtKB-KW"/>
</dbReference>
<dbReference type="InterPro" id="IPR050553">
    <property type="entry name" value="Thioredoxin_ResA/DsbE_sf"/>
</dbReference>
<dbReference type="PROSITE" id="PS51352">
    <property type="entry name" value="THIOREDOXIN_2"/>
    <property type="match status" value="1"/>
</dbReference>
<dbReference type="InterPro" id="IPR017937">
    <property type="entry name" value="Thioredoxin_CS"/>
</dbReference>
<dbReference type="EMBL" id="CP091521">
    <property type="protein sequence ID" value="UOP04828.1"/>
    <property type="molecule type" value="Genomic_DNA"/>
</dbReference>
<feature type="domain" description="Thioredoxin" evidence="4">
    <location>
        <begin position="22"/>
        <end position="167"/>
    </location>
</feature>
<reference evidence="5" key="2">
    <citation type="submission" date="2024-09" db="EMBL/GenBank/DDBJ databases">
        <authorList>
            <person name="Veyrier F.J."/>
        </authorList>
    </citation>
    <scope>NUCLEOTIDE SEQUENCE</scope>
    <source>
        <strain evidence="5">17694</strain>
    </source>
</reference>
<dbReference type="RefSeq" id="WP_245571906.1">
    <property type="nucleotide sequence ID" value="NZ_CP091521.1"/>
</dbReference>
<dbReference type="Gene3D" id="3.40.30.10">
    <property type="entry name" value="Glutaredoxin"/>
    <property type="match status" value="1"/>
</dbReference>
<name>A0A8T9MWL8_9NEIS</name>
<sequence>MNVKRRGIAFRLKQAVQLLLVVLLASTLADWWRSPAVPHDAARLPMPESAQTLAQASANETVVLYFWATWCGACRHTSPVLERLRRDGVRVVGIALQSGGDEDVQRYLREHHLHFATLNDPRGELARHWNVRVTPTIVFVRGGKVRHNTSGIATYWGLKTRLAAVALSTRAGNARQP</sequence>
<dbReference type="SUPFAM" id="SSF52833">
    <property type="entry name" value="Thioredoxin-like"/>
    <property type="match status" value="1"/>
</dbReference>
<keyword evidence="6" id="KW-1185">Reference proteome</keyword>
<evidence type="ECO:0000259" key="4">
    <source>
        <dbReference type="PROSITE" id="PS51352"/>
    </source>
</evidence>
<dbReference type="CDD" id="cd03011">
    <property type="entry name" value="TlpA_like_ScsD_MtbDsbE"/>
    <property type="match status" value="1"/>
</dbReference>
<evidence type="ECO:0000313" key="5">
    <source>
        <dbReference type="EMBL" id="UOP04828.1"/>
    </source>
</evidence>
<dbReference type="Proteomes" id="UP000831534">
    <property type="component" value="Chromosome"/>
</dbReference>
<dbReference type="GO" id="GO:0015036">
    <property type="term" value="F:disulfide oxidoreductase activity"/>
    <property type="evidence" value="ECO:0007669"/>
    <property type="project" value="UniProtKB-ARBA"/>
</dbReference>
<dbReference type="PROSITE" id="PS00194">
    <property type="entry name" value="THIOREDOXIN_1"/>
    <property type="match status" value="1"/>
</dbReference>
<dbReference type="GO" id="GO:0030313">
    <property type="term" value="C:cell envelope"/>
    <property type="evidence" value="ECO:0007669"/>
    <property type="project" value="UniProtKB-SubCell"/>
</dbReference>
<comment type="subcellular location">
    <subcellularLocation>
        <location evidence="1">Cell envelope</location>
    </subcellularLocation>
</comment>
<evidence type="ECO:0000256" key="1">
    <source>
        <dbReference type="ARBA" id="ARBA00004196"/>
    </source>
</evidence>
<accession>A0A8T9MWL8</accession>
<evidence type="ECO:0000256" key="3">
    <source>
        <dbReference type="ARBA" id="ARBA00023284"/>
    </source>
</evidence>
<dbReference type="Pfam" id="PF08534">
    <property type="entry name" value="Redoxin"/>
    <property type="match status" value="1"/>
</dbReference>
<organism evidence="5 6">
    <name type="scientific">Conchiformibius kuhniae</name>
    <dbReference type="NCBI Taxonomy" id="211502"/>
    <lineage>
        <taxon>Bacteria</taxon>
        <taxon>Pseudomonadati</taxon>
        <taxon>Pseudomonadota</taxon>
        <taxon>Betaproteobacteria</taxon>
        <taxon>Neisseriales</taxon>
        <taxon>Neisseriaceae</taxon>
        <taxon>Conchiformibius</taxon>
    </lineage>
</organism>
<reference evidence="5" key="1">
    <citation type="journal article" date="2022" name="Res Sq">
        <title>Evolution of multicellular longitudinally dividing oral cavity symbionts (Neisseriaceae).</title>
        <authorList>
            <person name="Nyongesa S."/>
            <person name="Weber P."/>
            <person name="Bernet E."/>
            <person name="Pullido F."/>
            <person name="Nieckarz M."/>
            <person name="Delaby M."/>
            <person name="Nieves C."/>
            <person name="Viehboeck T."/>
            <person name="Krause N."/>
            <person name="Rivera-Millot A."/>
            <person name="Nakamura A."/>
            <person name="Vischer N."/>
            <person name="VanNieuwenhze M."/>
            <person name="Brun Y."/>
            <person name="Cava F."/>
            <person name="Bulgheresi S."/>
            <person name="Veyrier F."/>
        </authorList>
    </citation>
    <scope>NUCLEOTIDE SEQUENCE</scope>
    <source>
        <strain evidence="5">17694</strain>
    </source>
</reference>
<proteinExistence type="predicted"/>
<evidence type="ECO:0000313" key="6">
    <source>
        <dbReference type="Proteomes" id="UP000831534"/>
    </source>
</evidence>